<dbReference type="eggNOG" id="ENOG502SENG">
    <property type="taxonomic scope" value="Eukaryota"/>
</dbReference>
<feature type="transmembrane region" description="Helical" evidence="1">
    <location>
        <begin position="93"/>
        <end position="115"/>
    </location>
</feature>
<keyword evidence="3" id="KW-1185">Reference proteome</keyword>
<keyword evidence="1" id="KW-0472">Membrane</keyword>
<proteinExistence type="predicted"/>
<dbReference type="RefSeq" id="XP_001029920.1">
    <property type="nucleotide sequence ID" value="XM_001029920.1"/>
</dbReference>
<keyword evidence="1 2" id="KW-0812">Transmembrane</keyword>
<evidence type="ECO:0000256" key="1">
    <source>
        <dbReference type="SAM" id="Phobius"/>
    </source>
</evidence>
<dbReference type="HOGENOM" id="CLU_256627_0_0_1"/>
<evidence type="ECO:0000313" key="3">
    <source>
        <dbReference type="Proteomes" id="UP000009168"/>
    </source>
</evidence>
<organism evidence="2 3">
    <name type="scientific">Tetrahymena thermophila (strain SB210)</name>
    <dbReference type="NCBI Taxonomy" id="312017"/>
    <lineage>
        <taxon>Eukaryota</taxon>
        <taxon>Sar</taxon>
        <taxon>Alveolata</taxon>
        <taxon>Ciliophora</taxon>
        <taxon>Intramacronucleata</taxon>
        <taxon>Oligohymenophorea</taxon>
        <taxon>Hymenostomatida</taxon>
        <taxon>Tetrahymenina</taxon>
        <taxon>Tetrahymenidae</taxon>
        <taxon>Tetrahymena</taxon>
    </lineage>
</organism>
<dbReference type="InParanoid" id="Q22AD6"/>
<dbReference type="GeneID" id="7828200"/>
<protein>
    <submittedName>
        <fullName evidence="2">Transmembrane protein, putative</fullName>
    </submittedName>
</protein>
<reference evidence="3" key="1">
    <citation type="journal article" date="2006" name="PLoS Biol.">
        <title>Macronuclear genome sequence of the ciliate Tetrahymena thermophila, a model eukaryote.</title>
        <authorList>
            <person name="Eisen J.A."/>
            <person name="Coyne R.S."/>
            <person name="Wu M."/>
            <person name="Wu D."/>
            <person name="Thiagarajan M."/>
            <person name="Wortman J.R."/>
            <person name="Badger J.H."/>
            <person name="Ren Q."/>
            <person name="Amedeo P."/>
            <person name="Jones K.M."/>
            <person name="Tallon L.J."/>
            <person name="Delcher A.L."/>
            <person name="Salzberg S.L."/>
            <person name="Silva J.C."/>
            <person name="Haas B.J."/>
            <person name="Majoros W.H."/>
            <person name="Farzad M."/>
            <person name="Carlton J.M."/>
            <person name="Smith R.K. Jr."/>
            <person name="Garg J."/>
            <person name="Pearlman R.E."/>
            <person name="Karrer K.M."/>
            <person name="Sun L."/>
            <person name="Manning G."/>
            <person name="Elde N.C."/>
            <person name="Turkewitz A.P."/>
            <person name="Asai D.J."/>
            <person name="Wilkes D.E."/>
            <person name="Wang Y."/>
            <person name="Cai H."/>
            <person name="Collins K."/>
            <person name="Stewart B.A."/>
            <person name="Lee S.R."/>
            <person name="Wilamowska K."/>
            <person name="Weinberg Z."/>
            <person name="Ruzzo W.L."/>
            <person name="Wloga D."/>
            <person name="Gaertig J."/>
            <person name="Frankel J."/>
            <person name="Tsao C.-C."/>
            <person name="Gorovsky M.A."/>
            <person name="Keeling P.J."/>
            <person name="Waller R.F."/>
            <person name="Patron N.J."/>
            <person name="Cherry J.M."/>
            <person name="Stover N.A."/>
            <person name="Krieger C.J."/>
            <person name="del Toro C."/>
            <person name="Ryder H.F."/>
            <person name="Williamson S.C."/>
            <person name="Barbeau R.A."/>
            <person name="Hamilton E.P."/>
            <person name="Orias E."/>
        </authorList>
    </citation>
    <scope>NUCLEOTIDE SEQUENCE [LARGE SCALE GENOMIC DNA]</scope>
    <source>
        <strain evidence="3">SB210</strain>
    </source>
</reference>
<keyword evidence="1" id="KW-1133">Transmembrane helix</keyword>
<sequence>MDQNKNIQIGEKPLQGNPPLIILRQPPVEDYNLNKNVIEDEIQINQGQQHFKSSISSANDLNQENNVFRFQSGDSQANQNIVPVKANSSKKKWIIGLAILLAIGVILGVVLALTLKSNNQSDANEVIKIPLTYAKYKSTVDVGQESNLVKIIHVPKSQKIYEYKLYNNQTTISGNGQKSVTNSLIVHQFGLICSDVTEDEFKMFMYIIDSKMYENDKLNSQLTGFPKIYEKEISAGARRNLQQAKNVEDGISQGNEFLTDESNKSLENEYAPLNEQEIKLLASKGISADQYYSSRYPIIQFTLDKNSKIKQIQQPVNLRLDIFQVYINIIEQVTPIVQSDLYKITDQNGNKRRMLQNYEQRILSGEKIQPQLQATVDSNGQANLNKQYEQNKVNDNDSIQKSNYSQDSVIQNGALLESKAKSDFKVEDNKVDENGDMPLFKGIEMNSECKISFVSQEDEVDDDFINLITSTFSSMSVLSQTYDEAIDTYNTVFKTSTQVGESQTNLDGEEITGRRLLAQKGSNLSPPIQKPIFRKNIAMFEFGADVRSECNDSGFVSKEDICSVGLYSFFNGASAKLVERQTKVNVSKILKLYQYIQFVVKDKLDIVKENVTGRLTRIKNSIDKLIDDLETVITVEKNPLLKVIYNVVNNDELQIFDLISKFEQVLQASVTTISKLIKDPLNNLKEMILGFLSKKNMIIENQMNYIQSALVDKLTETKRLIESQTTGLPAGVEEQIKFVLENLEDLLEQIIDQPLKQYLDTVEDFALKQINVIYASINEVDKYVSTQDIPEDAQETQKKLKEVIGSSYVIDTIKSIINKTVKTISEQKKVSDLMSKAIKQSVNDMTLEIYQKLEDLKTKFPESNSDSASNEIESFLSSFSEISNFNFDLTTGIKEWKQDVQDTVKTIRKLQEKRILTLIKSLFIQVTQFPKDLVVELVKQGKETVSKAKSAAVEMKDEIIQLKNSVFENSENILDDLKGMFADLKAFVSKTPQPDDNDPKFYETPLFDEIKDIAESIEAIVTYNYGAIGQTFKRFSGIPSKFQKFVDDLKLLGNQCMNYFGQIKLSITGIYIDQKQAWSDIRALFEKPKTEITQQIQDTFEDEYNKSLNEQVVSQLNQDISGLQNNDLENYKNGVHEQSFDVNQLFQSFVKNLIADANFEKIIEPYTLKIPFEYTYMYPTPIGLSLVLRLYASWDTSLKFKIGLKNAILDLGAGVSTKVTIGGEVGASAYVAEVGGYAEGDFLETSLMLGLNFKVLEKFKGSFYIDGSFKPYHIKIGIYYKTIFSLEKMSCDLSGRRRNLGWFSSISKFVKKSVDAVAKAAKVVAKAVEKVIKCVSTIQIEQKRHDIIDPIDIQGQTYSKRLVELQF</sequence>
<dbReference type="STRING" id="312017.Q22AD6"/>
<name>Q22AD6_TETTS</name>
<dbReference type="OrthoDB" id="322144at2759"/>
<dbReference type="Proteomes" id="UP000009168">
    <property type="component" value="Unassembled WGS sequence"/>
</dbReference>
<dbReference type="KEGG" id="tet:TTHERM_01246740"/>
<accession>Q22AD6</accession>
<dbReference type="EMBL" id="GG662836">
    <property type="protein sequence ID" value="EAR82257.1"/>
    <property type="molecule type" value="Genomic_DNA"/>
</dbReference>
<evidence type="ECO:0000313" key="2">
    <source>
        <dbReference type="EMBL" id="EAR82257.1"/>
    </source>
</evidence>
<gene>
    <name evidence="2" type="ORF">TTHERM_01246740</name>
</gene>